<dbReference type="AlphaFoldDB" id="A0A813DTV9"/>
<dbReference type="GO" id="GO:0042284">
    <property type="term" value="F:sphingolipid delta-4 desaturase activity"/>
    <property type="evidence" value="ECO:0007669"/>
    <property type="project" value="TreeGrafter"/>
</dbReference>
<evidence type="ECO:0000313" key="4">
    <source>
        <dbReference type="Proteomes" id="UP000654075"/>
    </source>
</evidence>
<dbReference type="GO" id="GO:0046513">
    <property type="term" value="P:ceramide biosynthetic process"/>
    <property type="evidence" value="ECO:0007669"/>
    <property type="project" value="TreeGrafter"/>
</dbReference>
<dbReference type="InterPro" id="IPR005804">
    <property type="entry name" value="FA_desaturase_dom"/>
</dbReference>
<evidence type="ECO:0000313" key="3">
    <source>
        <dbReference type="EMBL" id="CAE8589100.1"/>
    </source>
</evidence>
<gene>
    <name evidence="3" type="ORF">PGLA1383_LOCUS7879</name>
</gene>
<dbReference type="OrthoDB" id="438058at2759"/>
<dbReference type="Proteomes" id="UP000654075">
    <property type="component" value="Unassembled WGS sequence"/>
</dbReference>
<sequence>MTKGEDWSYAKSSARPDRPLSNAQLAVLAARSDRAGFLHLGLQYGQILAGALLIAGTGMFGRMLGMCLMGFGLVTMGHCAQHECIHNTAFRTRRINNIVSWLASLPRLTNPIWERMLHKDHHTYTNDPARDPEIMAGSPANALPGDIYSYVTKILRIGGGKYGLGVWSARVAILTTCAAGRIVGYSGFDLVPEKKATFVKADLQRSCRLQLGFYAAIILLVAYTNSWAAAAKYWLLPMLVGEPLHAFFHIADHLNCEHDYKNGRANTRTTPAPSFVRFNMWNMNYHAEHHLYPSIPFHQLPAAHDALHGHFAHQSSSAVSMHRDLVAKWIPHFQERLKFGKEKVETEWVPCAE</sequence>
<proteinExistence type="predicted"/>
<keyword evidence="1" id="KW-1133">Transmembrane helix</keyword>
<keyword evidence="1" id="KW-0472">Membrane</keyword>
<dbReference type="Pfam" id="PF00487">
    <property type="entry name" value="FA_desaturase"/>
    <property type="match status" value="1"/>
</dbReference>
<feature type="domain" description="Fatty acid desaturase" evidence="2">
    <location>
        <begin position="65"/>
        <end position="310"/>
    </location>
</feature>
<dbReference type="PANTHER" id="PTHR12879">
    <property type="entry name" value="SPHINGOLIPID DELTA 4 DESATURASE/C-4 HYDROXYLASE PROTEIN DES2"/>
    <property type="match status" value="1"/>
</dbReference>
<organism evidence="3 4">
    <name type="scientific">Polarella glacialis</name>
    <name type="common">Dinoflagellate</name>
    <dbReference type="NCBI Taxonomy" id="89957"/>
    <lineage>
        <taxon>Eukaryota</taxon>
        <taxon>Sar</taxon>
        <taxon>Alveolata</taxon>
        <taxon>Dinophyceae</taxon>
        <taxon>Suessiales</taxon>
        <taxon>Suessiaceae</taxon>
        <taxon>Polarella</taxon>
    </lineage>
</organism>
<feature type="transmembrane region" description="Helical" evidence="1">
    <location>
        <begin position="211"/>
        <end position="235"/>
    </location>
</feature>
<comment type="caution">
    <text evidence="3">The sequence shown here is derived from an EMBL/GenBank/DDBJ whole genome shotgun (WGS) entry which is preliminary data.</text>
</comment>
<keyword evidence="1" id="KW-0812">Transmembrane</keyword>
<dbReference type="EMBL" id="CAJNNV010003482">
    <property type="protein sequence ID" value="CAE8589100.1"/>
    <property type="molecule type" value="Genomic_DNA"/>
</dbReference>
<feature type="transmembrane region" description="Helical" evidence="1">
    <location>
        <begin position="41"/>
        <end position="61"/>
    </location>
</feature>
<dbReference type="GO" id="GO:0016020">
    <property type="term" value="C:membrane"/>
    <property type="evidence" value="ECO:0007669"/>
    <property type="project" value="GOC"/>
</dbReference>
<reference evidence="3" key="1">
    <citation type="submission" date="2021-02" db="EMBL/GenBank/DDBJ databases">
        <authorList>
            <person name="Dougan E. K."/>
            <person name="Rhodes N."/>
            <person name="Thang M."/>
            <person name="Chan C."/>
        </authorList>
    </citation>
    <scope>NUCLEOTIDE SEQUENCE</scope>
</reference>
<accession>A0A813DTV9</accession>
<name>A0A813DTV9_POLGL</name>
<evidence type="ECO:0000259" key="2">
    <source>
        <dbReference type="Pfam" id="PF00487"/>
    </source>
</evidence>
<protein>
    <recommendedName>
        <fullName evidence="2">Fatty acid desaturase domain-containing protein</fullName>
    </recommendedName>
</protein>
<dbReference type="PANTHER" id="PTHR12879:SF8">
    <property type="entry name" value="SPHINGOLIPID DELTA(4)-DESATURASE DES1"/>
    <property type="match status" value="1"/>
</dbReference>
<evidence type="ECO:0000256" key="1">
    <source>
        <dbReference type="SAM" id="Phobius"/>
    </source>
</evidence>
<keyword evidence="4" id="KW-1185">Reference proteome</keyword>
<dbReference type="OMA" id="YGAWHHV"/>